<feature type="chain" id="PRO_5036714193" description="Curlin associated repeat-containing protein" evidence="1">
    <location>
        <begin position="20"/>
        <end position="167"/>
    </location>
</feature>
<gene>
    <name evidence="2" type="ORF">J2I47_13125</name>
</gene>
<dbReference type="AlphaFoldDB" id="A0A939K1T7"/>
<dbReference type="RefSeq" id="WP_207365050.1">
    <property type="nucleotide sequence ID" value="NZ_JAFMYV010000006.1"/>
</dbReference>
<evidence type="ECO:0000313" key="3">
    <source>
        <dbReference type="Proteomes" id="UP000664034"/>
    </source>
</evidence>
<dbReference type="Proteomes" id="UP000664034">
    <property type="component" value="Unassembled WGS sequence"/>
</dbReference>
<keyword evidence="3" id="KW-1185">Reference proteome</keyword>
<evidence type="ECO:0000313" key="2">
    <source>
        <dbReference type="EMBL" id="MBO0937492.1"/>
    </source>
</evidence>
<reference evidence="2" key="1">
    <citation type="submission" date="2021-03" db="EMBL/GenBank/DDBJ databases">
        <title>Fibrella sp. HMF5335 genome sequencing and assembly.</title>
        <authorList>
            <person name="Kang H."/>
            <person name="Kim H."/>
            <person name="Bae S."/>
            <person name="Joh K."/>
        </authorList>
    </citation>
    <scope>NUCLEOTIDE SEQUENCE</scope>
    <source>
        <strain evidence="2">HMF5335</strain>
    </source>
</reference>
<feature type="signal peptide" evidence="1">
    <location>
        <begin position="1"/>
        <end position="19"/>
    </location>
</feature>
<sequence length="167" mass="17604">MKKLSFPLLFLGLAHCATAQTNAQSEAFWTGTLTTVTTGQQAALTNSPLVPTSTDQVILLQQGNNNQVNYVNTGVQLGNRVGLTQQGDGNRLSLSANGSQNNYLLEQLGSGNELQLNAVRGNDAQLQVRQTGNNNSLISTGMPFGGLALPIKIEQSGGARAIITSTY</sequence>
<accession>A0A939K1T7</accession>
<organism evidence="2 3">
    <name type="scientific">Fibrella rubiginis</name>
    <dbReference type="NCBI Taxonomy" id="2817060"/>
    <lineage>
        <taxon>Bacteria</taxon>
        <taxon>Pseudomonadati</taxon>
        <taxon>Bacteroidota</taxon>
        <taxon>Cytophagia</taxon>
        <taxon>Cytophagales</taxon>
        <taxon>Spirosomataceae</taxon>
        <taxon>Fibrella</taxon>
    </lineage>
</organism>
<comment type="caution">
    <text evidence="2">The sequence shown here is derived from an EMBL/GenBank/DDBJ whole genome shotgun (WGS) entry which is preliminary data.</text>
</comment>
<keyword evidence="1" id="KW-0732">Signal</keyword>
<proteinExistence type="predicted"/>
<evidence type="ECO:0000256" key="1">
    <source>
        <dbReference type="SAM" id="SignalP"/>
    </source>
</evidence>
<protein>
    <recommendedName>
        <fullName evidence="4">Curlin associated repeat-containing protein</fullName>
    </recommendedName>
</protein>
<evidence type="ECO:0008006" key="4">
    <source>
        <dbReference type="Google" id="ProtNLM"/>
    </source>
</evidence>
<dbReference type="EMBL" id="JAFMYV010000006">
    <property type="protein sequence ID" value="MBO0937492.1"/>
    <property type="molecule type" value="Genomic_DNA"/>
</dbReference>
<name>A0A939K1T7_9BACT</name>